<evidence type="ECO:0000313" key="2">
    <source>
        <dbReference type="EMBL" id="HAW74693.1"/>
    </source>
</evidence>
<evidence type="ECO:0000313" key="3">
    <source>
        <dbReference type="EMBL" id="HBU52389.1"/>
    </source>
</evidence>
<proteinExistence type="predicted"/>
<sequence length="237" mass="26400">MSLTFKARCKYLFARLLIKLGKLKHDDFTKEELESSLNTSLPHGFNFDIPVGIAKVSLLEGAVNLDESHQAINAQFLASIVIESAGTTLYRAHFIVVLGATPFYDKGTKSVCLQAITFDHITLINDDYALIGDTQSLLSAFLPGNLNTLLGKTVQSALSLVTAGTSAKVQNYLTLFLAGSKQTILDYHTPQIRAAVLKEIAKQPTHFQLRQDVWREALFSRYGERVGIEDNRLRFYF</sequence>
<dbReference type="EMBL" id="DNAN01000106">
    <property type="protein sequence ID" value="HAW74693.1"/>
    <property type="molecule type" value="Genomic_DNA"/>
</dbReference>
<reference evidence="1 4" key="1">
    <citation type="submission" date="2014-06" db="EMBL/GenBank/DDBJ databases">
        <title>Genomes of Alteromonas australica, a world apart.</title>
        <authorList>
            <person name="Gonzaga A."/>
            <person name="Lopez-Perez M."/>
            <person name="Rodriguez-Valera F."/>
        </authorList>
    </citation>
    <scope>NUCLEOTIDE SEQUENCE [LARGE SCALE GENOMIC DNA]</scope>
    <source>
        <strain evidence="1 4">H 17</strain>
    </source>
</reference>
<dbReference type="EMBL" id="CP008849">
    <property type="protein sequence ID" value="AIF99364.1"/>
    <property type="molecule type" value="Genomic_DNA"/>
</dbReference>
<dbReference type="Proteomes" id="UP000056090">
    <property type="component" value="Chromosome"/>
</dbReference>
<organism evidence="1 4">
    <name type="scientific">Alteromonas australica</name>
    <dbReference type="NCBI Taxonomy" id="589873"/>
    <lineage>
        <taxon>Bacteria</taxon>
        <taxon>Pseudomonadati</taxon>
        <taxon>Pseudomonadota</taxon>
        <taxon>Gammaproteobacteria</taxon>
        <taxon>Alteromonadales</taxon>
        <taxon>Alteromonadaceae</taxon>
        <taxon>Alteromonas/Salinimonas group</taxon>
        <taxon>Alteromonas</taxon>
    </lineage>
</organism>
<dbReference type="KEGG" id="aal:EP13_12090"/>
<evidence type="ECO:0000313" key="4">
    <source>
        <dbReference type="Proteomes" id="UP000056090"/>
    </source>
</evidence>
<dbReference type="AlphaFoldDB" id="A0A075NXG2"/>
<evidence type="ECO:0000313" key="1">
    <source>
        <dbReference type="EMBL" id="AIF99364.1"/>
    </source>
</evidence>
<evidence type="ECO:0000313" key="5">
    <source>
        <dbReference type="Proteomes" id="UP000263517"/>
    </source>
</evidence>
<dbReference type="Gene3D" id="3.15.10.40">
    <property type="entry name" value="Uncharacterised protein PF07273, DUF1439"/>
    <property type="match status" value="1"/>
</dbReference>
<reference evidence="5 6" key="2">
    <citation type="journal article" date="2018" name="Nat. Biotechnol.">
        <title>A standardized bacterial taxonomy based on genome phylogeny substantially revises the tree of life.</title>
        <authorList>
            <person name="Parks D.H."/>
            <person name="Chuvochina M."/>
            <person name="Waite D.W."/>
            <person name="Rinke C."/>
            <person name="Skarshewski A."/>
            <person name="Chaumeil P.A."/>
            <person name="Hugenholtz P."/>
        </authorList>
    </citation>
    <scope>NUCLEOTIDE SEQUENCE [LARGE SCALE GENOMIC DNA]</scope>
    <source>
        <strain evidence="3">UBA11621</strain>
        <strain evidence="2">UBA11978</strain>
    </source>
</reference>
<accession>A0A075NXG2</accession>
<dbReference type="Proteomes" id="UP000263517">
    <property type="component" value="Unassembled WGS sequence"/>
</dbReference>
<name>A0A075NXG2_9ALTE</name>
<dbReference type="Proteomes" id="UP000264779">
    <property type="component" value="Unassembled WGS sequence"/>
</dbReference>
<dbReference type="EMBL" id="DONK01000220">
    <property type="protein sequence ID" value="HBU52389.1"/>
    <property type="molecule type" value="Genomic_DNA"/>
</dbReference>
<keyword evidence="4" id="KW-1185">Reference proteome</keyword>
<protein>
    <submittedName>
        <fullName evidence="2">DUF1439 domain-containing protein</fullName>
    </submittedName>
</protein>
<gene>
    <name evidence="2" type="ORF">DCW74_03045</name>
    <name evidence="3" type="ORF">DEB45_14135</name>
    <name evidence="1" type="ORF">EP13_12090</name>
</gene>
<dbReference type="eggNOG" id="ENOG5032QP5">
    <property type="taxonomic scope" value="Bacteria"/>
</dbReference>
<evidence type="ECO:0000313" key="6">
    <source>
        <dbReference type="Proteomes" id="UP000264779"/>
    </source>
</evidence>